<evidence type="ECO:0000313" key="1">
    <source>
        <dbReference type="EMBL" id="OGB90105.1"/>
    </source>
</evidence>
<dbReference type="EMBL" id="METM01000015">
    <property type="protein sequence ID" value="OGB90105.1"/>
    <property type="molecule type" value="Genomic_DNA"/>
</dbReference>
<organism evidence="1 2">
    <name type="scientific">candidate division WOR-1 bacterium RIFCSPHIGHO2_01_FULL_53_15</name>
    <dbReference type="NCBI Taxonomy" id="1802564"/>
    <lineage>
        <taxon>Bacteria</taxon>
        <taxon>Bacillati</taxon>
        <taxon>Saganbacteria</taxon>
    </lineage>
</organism>
<reference evidence="1 2" key="1">
    <citation type="journal article" date="2016" name="Nat. Commun.">
        <title>Thousands of microbial genomes shed light on interconnected biogeochemical processes in an aquifer system.</title>
        <authorList>
            <person name="Anantharaman K."/>
            <person name="Brown C.T."/>
            <person name="Hug L.A."/>
            <person name="Sharon I."/>
            <person name="Castelle C.J."/>
            <person name="Probst A.J."/>
            <person name="Thomas B.C."/>
            <person name="Singh A."/>
            <person name="Wilkins M.J."/>
            <person name="Karaoz U."/>
            <person name="Brodie E.L."/>
            <person name="Williams K.H."/>
            <person name="Hubbard S.S."/>
            <person name="Banfield J.F."/>
        </authorList>
    </citation>
    <scope>NUCLEOTIDE SEQUENCE [LARGE SCALE GENOMIC DNA]</scope>
</reference>
<accession>A0A1F4Q2C6</accession>
<sequence>MPDEERSDAYKLYSAKCSSCHRLLPPEDYPLEKFGEYIEKYGKEMTPEEKTRLFNGLRAYKKFKEEQK</sequence>
<comment type="caution">
    <text evidence="1">The sequence shown here is derived from an EMBL/GenBank/DDBJ whole genome shotgun (WGS) entry which is preliminary data.</text>
</comment>
<protein>
    <recommendedName>
        <fullName evidence="3">Cytochrome c domain-containing protein</fullName>
    </recommendedName>
</protein>
<name>A0A1F4Q2C6_UNCSA</name>
<evidence type="ECO:0000313" key="2">
    <source>
        <dbReference type="Proteomes" id="UP000178724"/>
    </source>
</evidence>
<evidence type="ECO:0008006" key="3">
    <source>
        <dbReference type="Google" id="ProtNLM"/>
    </source>
</evidence>
<gene>
    <name evidence="1" type="ORF">A2625_04760</name>
</gene>
<dbReference type="AlphaFoldDB" id="A0A1F4Q2C6"/>
<dbReference type="Proteomes" id="UP000178724">
    <property type="component" value="Unassembled WGS sequence"/>
</dbReference>
<proteinExistence type="predicted"/>